<comment type="caution">
    <text evidence="1">The sequence shown here is derived from an EMBL/GenBank/DDBJ whole genome shotgun (WGS) entry which is preliminary data.</text>
</comment>
<name>A0A0F9TBN0_9ZZZZ</name>
<accession>A0A0F9TBN0</accession>
<sequence>MLFRTCLNCESRIWFWQKHDCILNSFHVPLIAQGHYVMISYRPDDMEYNTGPSEWKHEHMILYPNAPRERPAPCADWNVCDDCDGSGGGGDCGKCQGLGYTDDKE</sequence>
<gene>
    <name evidence="1" type="ORF">LCGC14_0674280</name>
</gene>
<protein>
    <submittedName>
        <fullName evidence="1">Uncharacterized protein</fullName>
    </submittedName>
</protein>
<evidence type="ECO:0000313" key="1">
    <source>
        <dbReference type="EMBL" id="KKN46311.1"/>
    </source>
</evidence>
<dbReference type="AlphaFoldDB" id="A0A0F9TBN0"/>
<reference evidence="1" key="1">
    <citation type="journal article" date="2015" name="Nature">
        <title>Complex archaea that bridge the gap between prokaryotes and eukaryotes.</title>
        <authorList>
            <person name="Spang A."/>
            <person name="Saw J.H."/>
            <person name="Jorgensen S.L."/>
            <person name="Zaremba-Niedzwiedzka K."/>
            <person name="Martijn J."/>
            <person name="Lind A.E."/>
            <person name="van Eijk R."/>
            <person name="Schleper C."/>
            <person name="Guy L."/>
            <person name="Ettema T.J."/>
        </authorList>
    </citation>
    <scope>NUCLEOTIDE SEQUENCE</scope>
</reference>
<organism evidence="1">
    <name type="scientific">marine sediment metagenome</name>
    <dbReference type="NCBI Taxonomy" id="412755"/>
    <lineage>
        <taxon>unclassified sequences</taxon>
        <taxon>metagenomes</taxon>
        <taxon>ecological metagenomes</taxon>
    </lineage>
</organism>
<dbReference type="EMBL" id="LAZR01001337">
    <property type="protein sequence ID" value="KKN46311.1"/>
    <property type="molecule type" value="Genomic_DNA"/>
</dbReference>
<proteinExistence type="predicted"/>